<sequence length="751" mass="85965">MKNNSRGLFSLFLMSIVLFSVFSLIQQGSKYIGKDYFDSDSFQAKLDNFTFDIGPLLLNPIDADEAKKTITVTENEIEEHRNRYGTLSEQVENINNQYQNRIAQAIDSNAKKVKETLIKERDSKIDDITKNFEDNDYIKEKVIASKKKAIDNYMLEMNNRKKDLLDTYRFFAFQLTDVDTQKTMTYGEIESPAAFSVKYGKGTNLLRTYSVSSSYPEDRYDNNSYSSNGFFASDTVTSTDVEEVKLTDKTYQYEGKITVPKSALKYTEFEADYNAFKSNQVLCYIIWFLGFVSVILLLTVCKPTKKTLLQNNDITLWIRKWPMDAQIVGLLVAVWALFINSQGIMYKLEDLNNYSRRENMIGQVLSFGFPFIIFCFLLWISLAQAVSILENLNSEEKRLKAYERSFVKKTFENLQDLFLNRSLGFQSVILVGIIFLAGVGFTGAMVSGQLFVIYTPLFLFIALPATILFLTRMSYLNRIMKETEQMAAGRLSNEIKIQGKSAFAIHAGNLNELRDGVRTSISEQAKSERLKTELITNVSHDLRTPLTSIITYTDLLKKPNVTEEERNSYIAILDKKSQRLKTLIEDLFEVSKMASGNIELHKQRVDLNQLLQQALAEHEEDITKSELDFRVNTPDGPLFAYVDGQKWWRMLDNLIINTLKYTMEGTRVYVTLSQKNGEAEFIIKNVTKYEIGEDVEELYERFKRADTSRHTDGSGLGLAIAQSIVDLHGARMKIEVDGDLFKVTVNVVSVY</sequence>
<evidence type="ECO:0000313" key="17">
    <source>
        <dbReference type="EMBL" id="MBK3495529.1"/>
    </source>
</evidence>
<keyword evidence="13 15" id="KW-0472">Membrane</keyword>
<reference evidence="17 18" key="1">
    <citation type="submission" date="2020-12" db="EMBL/GenBank/DDBJ databases">
        <title>YIM B01967 draft genome.</title>
        <authorList>
            <person name="Yan X."/>
        </authorList>
    </citation>
    <scope>NUCLEOTIDE SEQUENCE [LARGE SCALE GENOMIC DNA]</scope>
    <source>
        <strain evidence="17 18">YIM B01967</strain>
    </source>
</reference>
<keyword evidence="14" id="KW-0175">Coiled coil</keyword>
<evidence type="ECO:0000256" key="14">
    <source>
        <dbReference type="SAM" id="Coils"/>
    </source>
</evidence>
<evidence type="ECO:0000256" key="11">
    <source>
        <dbReference type="ARBA" id="ARBA00022989"/>
    </source>
</evidence>
<keyword evidence="11 15" id="KW-1133">Transmembrane helix</keyword>
<evidence type="ECO:0000256" key="10">
    <source>
        <dbReference type="ARBA" id="ARBA00022840"/>
    </source>
</evidence>
<gene>
    <name evidence="17" type="ORF">JFL43_11830</name>
</gene>
<protein>
    <recommendedName>
        <fullName evidence="3">histidine kinase</fullName>
        <ecNumber evidence="3">2.7.13.3</ecNumber>
    </recommendedName>
</protein>
<evidence type="ECO:0000256" key="5">
    <source>
        <dbReference type="ARBA" id="ARBA00022553"/>
    </source>
</evidence>
<dbReference type="InterPro" id="IPR036890">
    <property type="entry name" value="HATPase_C_sf"/>
</dbReference>
<dbReference type="SUPFAM" id="SSF47384">
    <property type="entry name" value="Homodimeric domain of signal transducing histidine kinase"/>
    <property type="match status" value="1"/>
</dbReference>
<dbReference type="Pfam" id="PF02518">
    <property type="entry name" value="HATPase_c"/>
    <property type="match status" value="1"/>
</dbReference>
<keyword evidence="6" id="KW-0808">Transferase</keyword>
<comment type="catalytic activity">
    <reaction evidence="1">
        <text>ATP + protein L-histidine = ADP + protein N-phospho-L-histidine.</text>
        <dbReference type="EC" id="2.7.13.3"/>
    </reaction>
</comment>
<evidence type="ECO:0000256" key="2">
    <source>
        <dbReference type="ARBA" id="ARBA00004651"/>
    </source>
</evidence>
<evidence type="ECO:0000256" key="13">
    <source>
        <dbReference type="ARBA" id="ARBA00023136"/>
    </source>
</evidence>
<keyword evidence="5" id="KW-0597">Phosphoprotein</keyword>
<comment type="subcellular location">
    <subcellularLocation>
        <location evidence="2">Cell membrane</location>
        <topology evidence="2">Multi-pass membrane protein</topology>
    </subcellularLocation>
</comment>
<evidence type="ECO:0000256" key="7">
    <source>
        <dbReference type="ARBA" id="ARBA00022692"/>
    </source>
</evidence>
<dbReference type="InterPro" id="IPR003661">
    <property type="entry name" value="HisK_dim/P_dom"/>
</dbReference>
<dbReference type="PANTHER" id="PTHR45528">
    <property type="entry name" value="SENSOR HISTIDINE KINASE CPXA"/>
    <property type="match status" value="1"/>
</dbReference>
<dbReference type="SMART" id="SM00387">
    <property type="entry name" value="HATPase_c"/>
    <property type="match status" value="1"/>
</dbReference>
<keyword evidence="18" id="KW-1185">Reference proteome</keyword>
<dbReference type="InterPro" id="IPR050398">
    <property type="entry name" value="HssS/ArlS-like"/>
</dbReference>
<feature type="coiled-coil region" evidence="14">
    <location>
        <begin position="63"/>
        <end position="108"/>
    </location>
</feature>
<evidence type="ECO:0000256" key="3">
    <source>
        <dbReference type="ARBA" id="ARBA00012438"/>
    </source>
</evidence>
<evidence type="ECO:0000259" key="16">
    <source>
        <dbReference type="PROSITE" id="PS50109"/>
    </source>
</evidence>
<keyword evidence="12" id="KW-0902">Two-component regulatory system</keyword>
<evidence type="ECO:0000313" key="18">
    <source>
        <dbReference type="Proteomes" id="UP000618943"/>
    </source>
</evidence>
<evidence type="ECO:0000256" key="12">
    <source>
        <dbReference type="ARBA" id="ARBA00023012"/>
    </source>
</evidence>
<dbReference type="RefSeq" id="WP_200749201.1">
    <property type="nucleotide sequence ID" value="NZ_JAEOAH010000015.1"/>
</dbReference>
<dbReference type="PANTHER" id="PTHR45528:SF1">
    <property type="entry name" value="SENSOR HISTIDINE KINASE CPXA"/>
    <property type="match status" value="1"/>
</dbReference>
<dbReference type="Gene3D" id="1.10.287.130">
    <property type="match status" value="1"/>
</dbReference>
<feature type="transmembrane region" description="Helical" evidence="15">
    <location>
        <begin position="284"/>
        <end position="301"/>
    </location>
</feature>
<dbReference type="SUPFAM" id="SSF55874">
    <property type="entry name" value="ATPase domain of HSP90 chaperone/DNA topoisomerase II/histidine kinase"/>
    <property type="match status" value="1"/>
</dbReference>
<dbReference type="InterPro" id="IPR003594">
    <property type="entry name" value="HATPase_dom"/>
</dbReference>
<dbReference type="Proteomes" id="UP000618943">
    <property type="component" value="Unassembled WGS sequence"/>
</dbReference>
<keyword evidence="8" id="KW-0547">Nucleotide-binding</keyword>
<evidence type="ECO:0000256" key="6">
    <source>
        <dbReference type="ARBA" id="ARBA00022679"/>
    </source>
</evidence>
<feature type="transmembrane region" description="Helical" evidence="15">
    <location>
        <begin position="327"/>
        <end position="345"/>
    </location>
</feature>
<keyword evidence="4" id="KW-1003">Cell membrane</keyword>
<evidence type="ECO:0000256" key="8">
    <source>
        <dbReference type="ARBA" id="ARBA00022741"/>
    </source>
</evidence>
<feature type="transmembrane region" description="Helical" evidence="15">
    <location>
        <begin position="365"/>
        <end position="389"/>
    </location>
</feature>
<proteinExistence type="predicted"/>
<evidence type="ECO:0000256" key="1">
    <source>
        <dbReference type="ARBA" id="ARBA00000085"/>
    </source>
</evidence>
<organism evidence="17 18">
    <name type="scientific">Viridibacillus soli</name>
    <dbReference type="NCBI Taxonomy" id="2798301"/>
    <lineage>
        <taxon>Bacteria</taxon>
        <taxon>Bacillati</taxon>
        <taxon>Bacillota</taxon>
        <taxon>Bacilli</taxon>
        <taxon>Bacillales</taxon>
        <taxon>Caryophanaceae</taxon>
        <taxon>Viridibacillus</taxon>
    </lineage>
</organism>
<feature type="transmembrane region" description="Helical" evidence="15">
    <location>
        <begin position="423"/>
        <end position="445"/>
    </location>
</feature>
<dbReference type="GO" id="GO:0016301">
    <property type="term" value="F:kinase activity"/>
    <property type="evidence" value="ECO:0007669"/>
    <property type="project" value="UniProtKB-KW"/>
</dbReference>
<dbReference type="Pfam" id="PF00512">
    <property type="entry name" value="HisKA"/>
    <property type="match status" value="1"/>
</dbReference>
<evidence type="ECO:0000256" key="15">
    <source>
        <dbReference type="SAM" id="Phobius"/>
    </source>
</evidence>
<feature type="domain" description="Histidine kinase" evidence="16">
    <location>
        <begin position="537"/>
        <end position="735"/>
    </location>
</feature>
<keyword evidence="7 15" id="KW-0812">Transmembrane</keyword>
<keyword evidence="10" id="KW-0067">ATP-binding</keyword>
<comment type="caution">
    <text evidence="17">The sequence shown here is derived from an EMBL/GenBank/DDBJ whole genome shotgun (WGS) entry which is preliminary data.</text>
</comment>
<dbReference type="InterPro" id="IPR005467">
    <property type="entry name" value="His_kinase_dom"/>
</dbReference>
<dbReference type="SMART" id="SM00388">
    <property type="entry name" value="HisKA"/>
    <property type="match status" value="1"/>
</dbReference>
<evidence type="ECO:0000256" key="4">
    <source>
        <dbReference type="ARBA" id="ARBA00022475"/>
    </source>
</evidence>
<evidence type="ECO:0000256" key="9">
    <source>
        <dbReference type="ARBA" id="ARBA00022777"/>
    </source>
</evidence>
<name>A0ABS1H7Z1_9BACL</name>
<dbReference type="PROSITE" id="PS50109">
    <property type="entry name" value="HIS_KIN"/>
    <property type="match status" value="1"/>
</dbReference>
<keyword evidence="9 17" id="KW-0418">Kinase</keyword>
<dbReference type="Gene3D" id="3.30.565.10">
    <property type="entry name" value="Histidine kinase-like ATPase, C-terminal domain"/>
    <property type="match status" value="1"/>
</dbReference>
<dbReference type="EMBL" id="JAEOAH010000015">
    <property type="protein sequence ID" value="MBK3495529.1"/>
    <property type="molecule type" value="Genomic_DNA"/>
</dbReference>
<dbReference type="InterPro" id="IPR036097">
    <property type="entry name" value="HisK_dim/P_sf"/>
</dbReference>
<accession>A0ABS1H7Z1</accession>
<dbReference type="CDD" id="cd00082">
    <property type="entry name" value="HisKA"/>
    <property type="match status" value="1"/>
</dbReference>
<dbReference type="EC" id="2.7.13.3" evidence="3"/>
<feature type="transmembrane region" description="Helical" evidence="15">
    <location>
        <begin position="451"/>
        <end position="471"/>
    </location>
</feature>